<gene>
    <name evidence="3" type="ORF">PU560_11870</name>
</gene>
<keyword evidence="2" id="KW-1133">Transmembrane helix</keyword>
<keyword evidence="2" id="KW-0812">Transmembrane</keyword>
<feature type="non-terminal residue" evidence="3">
    <location>
        <position position="1"/>
    </location>
</feature>
<feature type="transmembrane region" description="Helical" evidence="2">
    <location>
        <begin position="133"/>
        <end position="156"/>
    </location>
</feature>
<feature type="transmembrane region" description="Helical" evidence="2">
    <location>
        <begin position="215"/>
        <end position="234"/>
    </location>
</feature>
<sequence>SWGLQGAVAAQFHEIALAVPLLSCALAAFLRGRWWATAAWAAPLILVKEDLGLTVAALGAVTAWRARDGGHPGGARAGATLGLWGVGWFALTTLVLLPALNPRDRWDYTQNLGGGEGGPVALLVEFVTPHQKLVTVLLLVAVGGVVALRSPLALLLVPTLAWRFLGDVPHYWGWTWHYSAVLMPVAVAALLDAVSDREATAGPRQRHPRRRWARPAVAVSLATTVLLMPTMPLARLADAEAYRLPDRHGAAMTVLAEVEEGSTVATDIALMAYLVPTATVYWVGNDGNPAPDAVVIDTRSPTWGGAPPRDAARHAERRHPGTSYETVLELSGYLVAQRTDGH</sequence>
<feature type="transmembrane region" description="Helical" evidence="2">
    <location>
        <begin position="176"/>
        <end position="194"/>
    </location>
</feature>
<comment type="caution">
    <text evidence="3">The sequence shown here is derived from an EMBL/GenBank/DDBJ whole genome shotgun (WGS) entry which is preliminary data.</text>
</comment>
<evidence type="ECO:0000256" key="2">
    <source>
        <dbReference type="SAM" id="Phobius"/>
    </source>
</evidence>
<keyword evidence="2" id="KW-0472">Membrane</keyword>
<dbReference type="InterPro" id="IPR018650">
    <property type="entry name" value="STSV1_Orf64"/>
</dbReference>
<evidence type="ECO:0000313" key="3">
    <source>
        <dbReference type="EMBL" id="MDD9207156.1"/>
    </source>
</evidence>
<feature type="transmembrane region" description="Helical" evidence="2">
    <location>
        <begin position="37"/>
        <end position="61"/>
    </location>
</feature>
<dbReference type="Proteomes" id="UP001165561">
    <property type="component" value="Unassembled WGS sequence"/>
</dbReference>
<keyword evidence="4" id="KW-1185">Reference proteome</keyword>
<reference evidence="3" key="1">
    <citation type="submission" date="2023-02" db="EMBL/GenBank/DDBJ databases">
        <title>Georgenia sp.10Sc9-8, isolated from a soil sample collected from the Taklamakan desert.</title>
        <authorList>
            <person name="Liu S."/>
        </authorList>
    </citation>
    <scope>NUCLEOTIDE SEQUENCE</scope>
    <source>
        <strain evidence="3">10Sc9-8</strain>
    </source>
</reference>
<feature type="transmembrane region" description="Helical" evidence="2">
    <location>
        <begin position="12"/>
        <end position="30"/>
    </location>
</feature>
<dbReference type="EMBL" id="JARACI010001054">
    <property type="protein sequence ID" value="MDD9207156.1"/>
    <property type="molecule type" value="Genomic_DNA"/>
</dbReference>
<evidence type="ECO:0000313" key="4">
    <source>
        <dbReference type="Proteomes" id="UP001165561"/>
    </source>
</evidence>
<feature type="transmembrane region" description="Helical" evidence="2">
    <location>
        <begin position="81"/>
        <end position="100"/>
    </location>
</feature>
<proteinExistence type="predicted"/>
<protein>
    <submittedName>
        <fullName evidence="3">DUF2079 domain-containing protein</fullName>
    </submittedName>
</protein>
<evidence type="ECO:0000256" key="1">
    <source>
        <dbReference type="SAM" id="MobiDB-lite"/>
    </source>
</evidence>
<organism evidence="3 4">
    <name type="scientific">Georgenia halotolerans</name>
    <dbReference type="NCBI Taxonomy" id="3028317"/>
    <lineage>
        <taxon>Bacteria</taxon>
        <taxon>Bacillati</taxon>
        <taxon>Actinomycetota</taxon>
        <taxon>Actinomycetes</taxon>
        <taxon>Micrococcales</taxon>
        <taxon>Bogoriellaceae</taxon>
        <taxon>Georgenia</taxon>
    </lineage>
</organism>
<dbReference type="Pfam" id="PF09852">
    <property type="entry name" value="DUF2079"/>
    <property type="match status" value="1"/>
</dbReference>
<name>A0ABT5TYL2_9MICO</name>
<accession>A0ABT5TYL2</accession>
<feature type="region of interest" description="Disordered" evidence="1">
    <location>
        <begin position="300"/>
        <end position="322"/>
    </location>
</feature>